<sequence>MRDIPSSSLAAGPGKLMAEAWCFWFVYMAPTLLKGCFAHLKYHMHACELRNHQGMPEVHDPVP</sequence>
<accession>A0AAD7G7Q7</accession>
<dbReference type="AlphaFoldDB" id="A0AAD7G7Q7"/>
<proteinExistence type="predicted"/>
<evidence type="ECO:0000313" key="1">
    <source>
        <dbReference type="EMBL" id="KAJ7675192.1"/>
    </source>
</evidence>
<keyword evidence="2" id="KW-1185">Reference proteome</keyword>
<comment type="caution">
    <text evidence="1">The sequence shown here is derived from an EMBL/GenBank/DDBJ whole genome shotgun (WGS) entry which is preliminary data.</text>
</comment>
<dbReference type="EMBL" id="JARKIE010000151">
    <property type="protein sequence ID" value="KAJ7675192.1"/>
    <property type="molecule type" value="Genomic_DNA"/>
</dbReference>
<gene>
    <name evidence="1" type="ORF">B0H17DRAFT_1081400</name>
</gene>
<organism evidence="1 2">
    <name type="scientific">Mycena rosella</name>
    <name type="common">Pink bonnet</name>
    <name type="synonym">Agaricus rosellus</name>
    <dbReference type="NCBI Taxonomy" id="1033263"/>
    <lineage>
        <taxon>Eukaryota</taxon>
        <taxon>Fungi</taxon>
        <taxon>Dikarya</taxon>
        <taxon>Basidiomycota</taxon>
        <taxon>Agaricomycotina</taxon>
        <taxon>Agaricomycetes</taxon>
        <taxon>Agaricomycetidae</taxon>
        <taxon>Agaricales</taxon>
        <taxon>Marasmiineae</taxon>
        <taxon>Mycenaceae</taxon>
        <taxon>Mycena</taxon>
    </lineage>
</organism>
<dbReference type="Proteomes" id="UP001221757">
    <property type="component" value="Unassembled WGS sequence"/>
</dbReference>
<name>A0AAD7G7Q7_MYCRO</name>
<evidence type="ECO:0000313" key="2">
    <source>
        <dbReference type="Proteomes" id="UP001221757"/>
    </source>
</evidence>
<reference evidence="1" key="1">
    <citation type="submission" date="2023-03" db="EMBL/GenBank/DDBJ databases">
        <title>Massive genome expansion in bonnet fungi (Mycena s.s.) driven by repeated elements and novel gene families across ecological guilds.</title>
        <authorList>
            <consortium name="Lawrence Berkeley National Laboratory"/>
            <person name="Harder C.B."/>
            <person name="Miyauchi S."/>
            <person name="Viragh M."/>
            <person name="Kuo A."/>
            <person name="Thoen E."/>
            <person name="Andreopoulos B."/>
            <person name="Lu D."/>
            <person name="Skrede I."/>
            <person name="Drula E."/>
            <person name="Henrissat B."/>
            <person name="Morin E."/>
            <person name="Kohler A."/>
            <person name="Barry K."/>
            <person name="LaButti K."/>
            <person name="Morin E."/>
            <person name="Salamov A."/>
            <person name="Lipzen A."/>
            <person name="Mereny Z."/>
            <person name="Hegedus B."/>
            <person name="Baldrian P."/>
            <person name="Stursova M."/>
            <person name="Weitz H."/>
            <person name="Taylor A."/>
            <person name="Grigoriev I.V."/>
            <person name="Nagy L.G."/>
            <person name="Martin F."/>
            <person name="Kauserud H."/>
        </authorList>
    </citation>
    <scope>NUCLEOTIDE SEQUENCE</scope>
    <source>
        <strain evidence="1">CBHHK067</strain>
    </source>
</reference>
<protein>
    <submittedName>
        <fullName evidence="1">Uncharacterized protein</fullName>
    </submittedName>
</protein>